<evidence type="ECO:0000313" key="10">
    <source>
        <dbReference type="Proteomes" id="UP000000238"/>
    </source>
</evidence>
<feature type="transmembrane region" description="Helical" evidence="8">
    <location>
        <begin position="100"/>
        <end position="121"/>
    </location>
</feature>
<dbReference type="eggNOG" id="COG0609">
    <property type="taxonomic scope" value="Bacteria"/>
</dbReference>
<dbReference type="InterPro" id="IPR000522">
    <property type="entry name" value="ABC_transptr_permease_BtuC"/>
</dbReference>
<evidence type="ECO:0000256" key="1">
    <source>
        <dbReference type="ARBA" id="ARBA00004651"/>
    </source>
</evidence>
<dbReference type="HOGENOM" id="CLU_013016_1_0_6"/>
<dbReference type="STRING" id="349521.HCH_06572"/>
<dbReference type="CDD" id="cd06550">
    <property type="entry name" value="TM_ABC_iron-siderophores_like"/>
    <property type="match status" value="1"/>
</dbReference>
<dbReference type="EMBL" id="CP000155">
    <property type="protein sequence ID" value="ABC33209.1"/>
    <property type="molecule type" value="Genomic_DNA"/>
</dbReference>
<comment type="similarity">
    <text evidence="2">Belongs to the binding-protein-dependent transport system permease family. FecCD subfamily.</text>
</comment>
<reference evidence="9 10" key="1">
    <citation type="journal article" date="2005" name="Nucleic Acids Res.">
        <title>Genomic blueprint of Hahella chejuensis, a marine microbe producing an algicidal agent.</title>
        <authorList>
            <person name="Jeong H."/>
            <person name="Yim J.H."/>
            <person name="Lee C."/>
            <person name="Choi S.-H."/>
            <person name="Park Y.K."/>
            <person name="Yoon S.H."/>
            <person name="Hur C.-G."/>
            <person name="Kang H.-Y."/>
            <person name="Kim D."/>
            <person name="Lee H.H."/>
            <person name="Park K.H."/>
            <person name="Park S.-H."/>
            <person name="Park H.-S."/>
            <person name="Lee H.K."/>
            <person name="Oh T.K."/>
            <person name="Kim J.F."/>
        </authorList>
    </citation>
    <scope>NUCLEOTIDE SEQUENCE [LARGE SCALE GENOMIC DNA]</scope>
    <source>
        <strain evidence="9 10">KCTC 2396</strain>
    </source>
</reference>
<dbReference type="AlphaFoldDB" id="Q2S815"/>
<keyword evidence="4" id="KW-1003">Cell membrane</keyword>
<sequence length="341" mass="35080">MSQAHRPAVSRRHWAPVAALTLALFSVVLVSMLVGSGQLDAAHSLAFLLSPADNADAYVSMVMTELRLPRTLAGLVIGVALGVAGSLLQNVTRNPLAEPGLLGINAGAALGVVIGISFFHASSSYSMLIWAISGALVGNGAVMLAAQVGAASMTPLRLVLAGVAINAAFQGLTSLLLHDHIAAFDQYRYWILGSLSGITMEAVSQIAPAVLAALALAAALTRPLSALTLGDDSAKALGHNPNLIRALLSLSVTLLSAAAVALAGPIVLLGLIAAYIARALAGHHLRNQLLYSAAAGAFLLLSTDILARVVNRPFEAPVSAVVAFIGVPIIIRIVHSNRMFN</sequence>
<dbReference type="RefSeq" id="WP_011400261.1">
    <property type="nucleotide sequence ID" value="NC_007645.1"/>
</dbReference>
<evidence type="ECO:0000256" key="2">
    <source>
        <dbReference type="ARBA" id="ARBA00007935"/>
    </source>
</evidence>
<keyword evidence="6 8" id="KW-1133">Transmembrane helix</keyword>
<keyword evidence="5 8" id="KW-0812">Transmembrane</keyword>
<evidence type="ECO:0000256" key="7">
    <source>
        <dbReference type="ARBA" id="ARBA00023136"/>
    </source>
</evidence>
<feature type="transmembrane region" description="Helical" evidence="8">
    <location>
        <begin position="316"/>
        <end position="334"/>
    </location>
</feature>
<dbReference type="GO" id="GO:0022857">
    <property type="term" value="F:transmembrane transporter activity"/>
    <property type="evidence" value="ECO:0007669"/>
    <property type="project" value="InterPro"/>
</dbReference>
<dbReference type="Pfam" id="PF01032">
    <property type="entry name" value="FecCD"/>
    <property type="match status" value="1"/>
</dbReference>
<dbReference type="Proteomes" id="UP000000238">
    <property type="component" value="Chromosome"/>
</dbReference>
<feature type="transmembrane region" description="Helical" evidence="8">
    <location>
        <begin position="289"/>
        <end position="310"/>
    </location>
</feature>
<dbReference type="GO" id="GO:0033214">
    <property type="term" value="P:siderophore-iron import into cell"/>
    <property type="evidence" value="ECO:0007669"/>
    <property type="project" value="TreeGrafter"/>
</dbReference>
<dbReference type="InterPro" id="IPR037294">
    <property type="entry name" value="ABC_BtuC-like"/>
</dbReference>
<evidence type="ECO:0000256" key="3">
    <source>
        <dbReference type="ARBA" id="ARBA00022448"/>
    </source>
</evidence>
<evidence type="ECO:0000256" key="5">
    <source>
        <dbReference type="ARBA" id="ARBA00022692"/>
    </source>
</evidence>
<evidence type="ECO:0000313" key="9">
    <source>
        <dbReference type="EMBL" id="ABC33209.1"/>
    </source>
</evidence>
<dbReference type="SUPFAM" id="SSF81345">
    <property type="entry name" value="ABC transporter involved in vitamin B12 uptake, BtuC"/>
    <property type="match status" value="1"/>
</dbReference>
<dbReference type="PANTHER" id="PTHR30472:SF1">
    <property type="entry name" value="FE(3+) DICITRATE TRANSPORT SYSTEM PERMEASE PROTEIN FECC-RELATED"/>
    <property type="match status" value="1"/>
</dbReference>
<organism evidence="9 10">
    <name type="scientific">Hahella chejuensis (strain KCTC 2396)</name>
    <dbReference type="NCBI Taxonomy" id="349521"/>
    <lineage>
        <taxon>Bacteria</taxon>
        <taxon>Pseudomonadati</taxon>
        <taxon>Pseudomonadota</taxon>
        <taxon>Gammaproteobacteria</taxon>
        <taxon>Oceanospirillales</taxon>
        <taxon>Hahellaceae</taxon>
        <taxon>Hahella</taxon>
    </lineage>
</organism>
<comment type="subcellular location">
    <subcellularLocation>
        <location evidence="1">Cell membrane</location>
        <topology evidence="1">Multi-pass membrane protein</topology>
    </subcellularLocation>
</comment>
<feature type="transmembrane region" description="Helical" evidence="8">
    <location>
        <begin position="127"/>
        <end position="146"/>
    </location>
</feature>
<dbReference type="Gene3D" id="1.10.3470.10">
    <property type="entry name" value="ABC transporter involved in vitamin B12 uptake, BtuC"/>
    <property type="match status" value="1"/>
</dbReference>
<proteinExistence type="inferred from homology"/>
<dbReference type="OrthoDB" id="9055647at2"/>
<accession>Q2S815</accession>
<keyword evidence="3" id="KW-0813">Transport</keyword>
<keyword evidence="7 8" id="KW-0472">Membrane</keyword>
<feature type="transmembrane region" description="Helical" evidence="8">
    <location>
        <begin position="158"/>
        <end position="181"/>
    </location>
</feature>
<evidence type="ECO:0000256" key="8">
    <source>
        <dbReference type="SAM" id="Phobius"/>
    </source>
</evidence>
<evidence type="ECO:0000256" key="6">
    <source>
        <dbReference type="ARBA" id="ARBA00022989"/>
    </source>
</evidence>
<name>Q2S815_HAHCH</name>
<gene>
    <name evidence="9" type="ordered locus">HCH_06572</name>
</gene>
<dbReference type="PANTHER" id="PTHR30472">
    <property type="entry name" value="FERRIC ENTEROBACTIN TRANSPORT SYSTEM PERMEASE PROTEIN"/>
    <property type="match status" value="1"/>
</dbReference>
<protein>
    <submittedName>
        <fullName evidence="9">ABC-type Fe3+-siderophore transport system, permease component</fullName>
    </submittedName>
</protein>
<dbReference type="GO" id="GO:0005886">
    <property type="term" value="C:plasma membrane"/>
    <property type="evidence" value="ECO:0007669"/>
    <property type="project" value="UniProtKB-SubCell"/>
</dbReference>
<keyword evidence="10" id="KW-1185">Reference proteome</keyword>
<feature type="transmembrane region" description="Helical" evidence="8">
    <location>
        <begin position="70"/>
        <end position="88"/>
    </location>
</feature>
<dbReference type="KEGG" id="hch:HCH_06572"/>
<feature type="transmembrane region" description="Helical" evidence="8">
    <location>
        <begin position="250"/>
        <end position="277"/>
    </location>
</feature>
<evidence type="ECO:0000256" key="4">
    <source>
        <dbReference type="ARBA" id="ARBA00022475"/>
    </source>
</evidence>